<evidence type="ECO:0000256" key="5">
    <source>
        <dbReference type="ARBA" id="ARBA00023136"/>
    </source>
</evidence>
<organism evidence="7 8">
    <name type="scientific">Rhamnella rubrinervis</name>
    <dbReference type="NCBI Taxonomy" id="2594499"/>
    <lineage>
        <taxon>Eukaryota</taxon>
        <taxon>Viridiplantae</taxon>
        <taxon>Streptophyta</taxon>
        <taxon>Embryophyta</taxon>
        <taxon>Tracheophyta</taxon>
        <taxon>Spermatophyta</taxon>
        <taxon>Magnoliopsida</taxon>
        <taxon>eudicotyledons</taxon>
        <taxon>Gunneridae</taxon>
        <taxon>Pentapetalae</taxon>
        <taxon>rosids</taxon>
        <taxon>fabids</taxon>
        <taxon>Rosales</taxon>
        <taxon>Rhamnaceae</taxon>
        <taxon>rhamnoid group</taxon>
        <taxon>Rhamneae</taxon>
        <taxon>Rhamnella</taxon>
    </lineage>
</organism>
<comment type="subcellular location">
    <subcellularLocation>
        <location evidence="1">Membrane</location>
        <topology evidence="1">Multi-pass membrane protein</topology>
    </subcellularLocation>
</comment>
<feature type="transmembrane region" description="Helical" evidence="6">
    <location>
        <begin position="121"/>
        <end position="139"/>
    </location>
</feature>
<keyword evidence="4 6" id="KW-1133">Transmembrane helix</keyword>
<reference evidence="7" key="1">
    <citation type="submission" date="2020-03" db="EMBL/GenBank/DDBJ databases">
        <title>A high-quality chromosome-level genome assembly of a woody plant with both climbing and erect habits, Rhamnella rubrinervis.</title>
        <authorList>
            <person name="Lu Z."/>
            <person name="Yang Y."/>
            <person name="Zhu X."/>
            <person name="Sun Y."/>
        </authorList>
    </citation>
    <scope>NUCLEOTIDE SEQUENCE</scope>
    <source>
        <strain evidence="7">BYM</strain>
        <tissue evidence="7">Leaf</tissue>
    </source>
</reference>
<evidence type="ECO:0000256" key="2">
    <source>
        <dbReference type="ARBA" id="ARBA00006948"/>
    </source>
</evidence>
<comment type="caution">
    <text evidence="7">The sequence shown here is derived from an EMBL/GenBank/DDBJ whole genome shotgun (WGS) entry which is preliminary data.</text>
</comment>
<feature type="transmembrane region" description="Helical" evidence="6">
    <location>
        <begin position="52"/>
        <end position="71"/>
    </location>
</feature>
<dbReference type="AlphaFoldDB" id="A0A8K0E122"/>
<dbReference type="InterPro" id="IPR006904">
    <property type="entry name" value="DUF716"/>
</dbReference>
<name>A0A8K0E122_9ROSA</name>
<dbReference type="PANTHER" id="PTHR46285:SF3">
    <property type="entry name" value="PROTEINASE INHIBITOR I4, SERPIN (DUF716)"/>
    <property type="match status" value="1"/>
</dbReference>
<evidence type="ECO:0000313" key="7">
    <source>
        <dbReference type="EMBL" id="KAF3438331.1"/>
    </source>
</evidence>
<protein>
    <recommendedName>
        <fullName evidence="9">Transmembrane protein 45A</fullName>
    </recommendedName>
</protein>
<dbReference type="Proteomes" id="UP000796880">
    <property type="component" value="Unassembled WGS sequence"/>
</dbReference>
<keyword evidence="3 6" id="KW-0812">Transmembrane</keyword>
<feature type="transmembrane region" description="Helical" evidence="6">
    <location>
        <begin position="151"/>
        <end position="172"/>
    </location>
</feature>
<dbReference type="EMBL" id="VOIH02000009">
    <property type="protein sequence ID" value="KAF3438331.1"/>
    <property type="molecule type" value="Genomic_DNA"/>
</dbReference>
<feature type="transmembrane region" description="Helical" evidence="6">
    <location>
        <begin position="179"/>
        <end position="201"/>
    </location>
</feature>
<gene>
    <name evidence="7" type="ORF">FNV43_RR21093</name>
</gene>
<feature type="transmembrane region" description="Helical" evidence="6">
    <location>
        <begin position="12"/>
        <end position="31"/>
    </location>
</feature>
<dbReference type="Pfam" id="PF04819">
    <property type="entry name" value="DUF716"/>
    <property type="match status" value="1"/>
</dbReference>
<evidence type="ECO:0000313" key="8">
    <source>
        <dbReference type="Proteomes" id="UP000796880"/>
    </source>
</evidence>
<dbReference type="PANTHER" id="PTHR46285">
    <property type="entry name" value="PROTEINASE INHIBITOR I4, SERPIN (DUF716)-RELATED"/>
    <property type="match status" value="1"/>
</dbReference>
<dbReference type="OrthoDB" id="551896at2759"/>
<evidence type="ECO:0000256" key="1">
    <source>
        <dbReference type="ARBA" id="ARBA00004141"/>
    </source>
</evidence>
<evidence type="ECO:0008006" key="9">
    <source>
        <dbReference type="Google" id="ProtNLM"/>
    </source>
</evidence>
<proteinExistence type="inferred from homology"/>
<accession>A0A8K0E122</accession>
<comment type="similarity">
    <text evidence="2">Belongs to the TMEM45 family.</text>
</comment>
<keyword evidence="8" id="KW-1185">Reference proteome</keyword>
<keyword evidence="5 6" id="KW-0472">Membrane</keyword>
<feature type="transmembrane region" description="Helical" evidence="6">
    <location>
        <begin position="91"/>
        <end position="109"/>
    </location>
</feature>
<evidence type="ECO:0000256" key="3">
    <source>
        <dbReference type="ARBA" id="ARBA00022692"/>
    </source>
</evidence>
<dbReference type="GO" id="GO:0016020">
    <property type="term" value="C:membrane"/>
    <property type="evidence" value="ECO:0007669"/>
    <property type="project" value="UniProtKB-SubCell"/>
</dbReference>
<evidence type="ECO:0000256" key="6">
    <source>
        <dbReference type="SAM" id="Phobius"/>
    </source>
</evidence>
<sequence>MGTLVGHVLPGLGFLLIGLWHLFNHIKLHALHPNSYTTRTWFPFFKFKYLELYLIMGGATASVAMELFVGPTRHQPFDTDGTIPSNHLHNFEHSLISMTIFVYAALAVVLDRTRAKARHELTEFLVAVAFAQELFLFHVHSTDHQGLEGQYHLLLQFLIFVSFTTALMGIGFPKSFLVFFVRSLSICFQGVWFIVLGIILYTPSLLPKGCAIYYDDGHLWVRAPMMSIFTELILDDQVRAADESEDDVESQKKIYGLGASKNLSLLEKSALLPAETEDCRIIAGK</sequence>
<evidence type="ECO:0000256" key="4">
    <source>
        <dbReference type="ARBA" id="ARBA00022989"/>
    </source>
</evidence>